<accession>A0A644WCC4</accession>
<keyword evidence="1" id="KW-0812">Transmembrane</keyword>
<feature type="transmembrane region" description="Helical" evidence="1">
    <location>
        <begin position="20"/>
        <end position="37"/>
    </location>
</feature>
<evidence type="ECO:0000313" key="2">
    <source>
        <dbReference type="EMBL" id="MPM01486.1"/>
    </source>
</evidence>
<keyword evidence="1" id="KW-1133">Transmembrane helix</keyword>
<gene>
    <name evidence="2" type="ORF">SDC9_47726</name>
</gene>
<feature type="transmembrane region" description="Helical" evidence="1">
    <location>
        <begin position="145"/>
        <end position="170"/>
    </location>
</feature>
<feature type="transmembrane region" description="Helical" evidence="1">
    <location>
        <begin position="63"/>
        <end position="85"/>
    </location>
</feature>
<evidence type="ECO:0000256" key="1">
    <source>
        <dbReference type="SAM" id="Phobius"/>
    </source>
</evidence>
<dbReference type="EMBL" id="VSSQ01000799">
    <property type="protein sequence ID" value="MPM01486.1"/>
    <property type="molecule type" value="Genomic_DNA"/>
</dbReference>
<comment type="caution">
    <text evidence="2">The sequence shown here is derived from an EMBL/GenBank/DDBJ whole genome shotgun (WGS) entry which is preliminary data.</text>
</comment>
<feature type="transmembrane region" description="Helical" evidence="1">
    <location>
        <begin position="105"/>
        <end position="125"/>
    </location>
</feature>
<sequence length="197" mass="22065">MSEQKGLGRLLKGARILAKILLITVFYLAILCAPLLAKDAVTSAYSGFDANTPFDFAGIPNTVFNLLFIGFAALIGGLFLVNLIFRLFDEIRCDTVIGRRSVQVLLNVFVILGGVLYLLYLNYFQIQSLDWWGYSNMAASGSGNILLWGWAALYLACSIVLCILDLRLFAAENRNPWYRKKHKQDVKQNQSEGDEEL</sequence>
<protein>
    <submittedName>
        <fullName evidence="2">Uncharacterized protein</fullName>
    </submittedName>
</protein>
<organism evidence="2">
    <name type="scientific">bioreactor metagenome</name>
    <dbReference type="NCBI Taxonomy" id="1076179"/>
    <lineage>
        <taxon>unclassified sequences</taxon>
        <taxon>metagenomes</taxon>
        <taxon>ecological metagenomes</taxon>
    </lineage>
</organism>
<proteinExistence type="predicted"/>
<reference evidence="2" key="1">
    <citation type="submission" date="2019-08" db="EMBL/GenBank/DDBJ databases">
        <authorList>
            <person name="Kucharzyk K."/>
            <person name="Murdoch R.W."/>
            <person name="Higgins S."/>
            <person name="Loffler F."/>
        </authorList>
    </citation>
    <scope>NUCLEOTIDE SEQUENCE</scope>
</reference>
<dbReference type="AlphaFoldDB" id="A0A644WCC4"/>
<name>A0A644WCC4_9ZZZZ</name>
<keyword evidence="1" id="KW-0472">Membrane</keyword>